<accession>R0M1U0</accession>
<protein>
    <recommendedName>
        <fullName evidence="5">serine C-palmitoyltransferase</fullName>
        <ecNumber evidence="5">2.3.1.50</ecNumber>
    </recommendedName>
</protein>
<evidence type="ECO:0000256" key="2">
    <source>
        <dbReference type="ARBA" id="ARBA00004760"/>
    </source>
</evidence>
<dbReference type="Gene3D" id="3.90.1150.10">
    <property type="entry name" value="Aspartate Aminotransferase, domain 1"/>
    <property type="match status" value="1"/>
</dbReference>
<name>R0M1U0_NOSB1</name>
<evidence type="ECO:0000256" key="10">
    <source>
        <dbReference type="ARBA" id="ARBA00023315"/>
    </source>
</evidence>
<dbReference type="SUPFAM" id="SSF53383">
    <property type="entry name" value="PLP-dependent transferases"/>
    <property type="match status" value="1"/>
</dbReference>
<dbReference type="InterPro" id="IPR015424">
    <property type="entry name" value="PyrdxlP-dep_Trfase"/>
</dbReference>
<dbReference type="InterPro" id="IPR050087">
    <property type="entry name" value="AON_synthase_class-II"/>
</dbReference>
<evidence type="ECO:0000313" key="12">
    <source>
        <dbReference type="EMBL" id="EOB11989.1"/>
    </source>
</evidence>
<keyword evidence="6 12" id="KW-0808">Transferase</keyword>
<keyword evidence="9" id="KW-0443">Lipid metabolism</keyword>
<dbReference type="PANTHER" id="PTHR13693:SF2">
    <property type="entry name" value="SERINE PALMITOYLTRANSFERASE 1"/>
    <property type="match status" value="1"/>
</dbReference>
<keyword evidence="13" id="KW-1185">Reference proteome</keyword>
<evidence type="ECO:0000256" key="5">
    <source>
        <dbReference type="ARBA" id="ARBA00013220"/>
    </source>
</evidence>
<dbReference type="GO" id="GO:0046513">
    <property type="term" value="P:ceramide biosynthetic process"/>
    <property type="evidence" value="ECO:0007669"/>
    <property type="project" value="TreeGrafter"/>
</dbReference>
<reference evidence="12 13" key="1">
    <citation type="journal article" date="2013" name="BMC Genomics">
        <title>Comparative genomics of parasitic silkworm microsporidia reveal an association between genome expansion and host adaptation.</title>
        <authorList>
            <person name="Pan G."/>
            <person name="Xu J."/>
            <person name="Li T."/>
            <person name="Xia Q."/>
            <person name="Liu S.L."/>
            <person name="Zhang G."/>
            <person name="Li S."/>
            <person name="Li C."/>
            <person name="Liu H."/>
            <person name="Yang L."/>
            <person name="Liu T."/>
            <person name="Zhang X."/>
            <person name="Wu Z."/>
            <person name="Fan W."/>
            <person name="Dang X."/>
            <person name="Xiang H."/>
            <person name="Tao M."/>
            <person name="Li Y."/>
            <person name="Hu J."/>
            <person name="Li Z."/>
            <person name="Lin L."/>
            <person name="Luo J."/>
            <person name="Geng L."/>
            <person name="Wang L."/>
            <person name="Long M."/>
            <person name="Wan Y."/>
            <person name="He N."/>
            <person name="Zhang Z."/>
            <person name="Lu C."/>
            <person name="Keeling P.J."/>
            <person name="Wang J."/>
            <person name="Xiang Z."/>
            <person name="Zhou Z."/>
        </authorList>
    </citation>
    <scope>NUCLEOTIDE SEQUENCE [LARGE SCALE GENOMIC DNA]</scope>
    <source>
        <strain evidence="13">CQ1 / CVCC 102059</strain>
    </source>
</reference>
<evidence type="ECO:0000256" key="9">
    <source>
        <dbReference type="ARBA" id="ARBA00023098"/>
    </source>
</evidence>
<dbReference type="AlphaFoldDB" id="R0M1U0"/>
<dbReference type="GO" id="GO:0030170">
    <property type="term" value="F:pyridoxal phosphate binding"/>
    <property type="evidence" value="ECO:0007669"/>
    <property type="project" value="InterPro"/>
</dbReference>
<dbReference type="EC" id="2.3.1.50" evidence="5"/>
<comment type="cofactor">
    <cofactor evidence="1">
        <name>pyridoxal 5'-phosphate</name>
        <dbReference type="ChEBI" id="CHEBI:597326"/>
    </cofactor>
</comment>
<dbReference type="PANTHER" id="PTHR13693">
    <property type="entry name" value="CLASS II AMINOTRANSFERASE/8-AMINO-7-OXONONANOATE SYNTHASE"/>
    <property type="match status" value="1"/>
</dbReference>
<keyword evidence="8" id="KW-0746">Sphingolipid metabolism</keyword>
<dbReference type="Proteomes" id="UP000016927">
    <property type="component" value="Unassembled WGS sequence"/>
</dbReference>
<dbReference type="GO" id="GO:0016020">
    <property type="term" value="C:membrane"/>
    <property type="evidence" value="ECO:0007669"/>
    <property type="project" value="GOC"/>
</dbReference>
<evidence type="ECO:0000313" key="13">
    <source>
        <dbReference type="Proteomes" id="UP000016927"/>
    </source>
</evidence>
<keyword evidence="7" id="KW-0663">Pyridoxal phosphate</keyword>
<evidence type="ECO:0000259" key="11">
    <source>
        <dbReference type="Pfam" id="PF00155"/>
    </source>
</evidence>
<comment type="pathway">
    <text evidence="3">Sphingolipid metabolism.</text>
</comment>
<feature type="domain" description="Aminotransferase class I/classII large" evidence="11">
    <location>
        <begin position="97"/>
        <end position="356"/>
    </location>
</feature>
<sequence>MALEETLYSSLYSLFYKILLDPIESAKILMEILVLILILQFRVRDQSGVLKLPEHLITKLINEFEPEPLVDPLPPTVLIERIYNFTLLDLCNYDAFDLRNKFKLELKATVQKYGVGTCGPPTFFGTLDIHKELEQGIATHLNTESALLYSNYYACIQSVISCFCNGEDHVFYNASANEGILRGLYHSKAKSFEFTTVESLKILLEVNFKPKVRNYVILEGLSKNSGQICPLPSILSLKQTFPFRIILDESCAIPLLHPKGICGFYGINIKKIEMIVGSFSNGLSSCGGFFAGDENICEYQKISSSSYVFSASLPAVFAKFNLLALKEDFNYKNLRKNIKTFVTHFSSNHFEILSSLESPLIIITYKNEFNQNLKESDLLRRVYVIKHHLKTNGIYIGINKSPKPGVGKLFGSRAGKLKKFLSRAGWSKKNRAAGRMVHGP</sequence>
<dbReference type="VEuPathDB" id="MicrosporidiaDB:NBO_602gi001"/>
<dbReference type="EMBL" id="KB909509">
    <property type="protein sequence ID" value="EOB11989.1"/>
    <property type="molecule type" value="Genomic_DNA"/>
</dbReference>
<gene>
    <name evidence="12" type="ORF">NBO_602gi001</name>
</gene>
<evidence type="ECO:0000256" key="1">
    <source>
        <dbReference type="ARBA" id="ARBA00001933"/>
    </source>
</evidence>
<proteinExistence type="inferred from homology"/>
<dbReference type="Gene3D" id="3.40.640.10">
    <property type="entry name" value="Type I PLP-dependent aspartate aminotransferase-like (Major domain)"/>
    <property type="match status" value="1"/>
</dbReference>
<dbReference type="Pfam" id="PF00155">
    <property type="entry name" value="Aminotran_1_2"/>
    <property type="match status" value="1"/>
</dbReference>
<comment type="similarity">
    <text evidence="4">Belongs to the class-II pyridoxal-phosphate-dependent aminotransferase family.</text>
</comment>
<evidence type="ECO:0000256" key="3">
    <source>
        <dbReference type="ARBA" id="ARBA00004991"/>
    </source>
</evidence>
<dbReference type="GO" id="GO:0046512">
    <property type="term" value="P:sphingosine biosynthetic process"/>
    <property type="evidence" value="ECO:0007669"/>
    <property type="project" value="TreeGrafter"/>
</dbReference>
<dbReference type="GO" id="GO:0005783">
    <property type="term" value="C:endoplasmic reticulum"/>
    <property type="evidence" value="ECO:0007669"/>
    <property type="project" value="TreeGrafter"/>
</dbReference>
<dbReference type="HOGENOM" id="CLU_015846_0_1_1"/>
<evidence type="ECO:0000256" key="6">
    <source>
        <dbReference type="ARBA" id="ARBA00022679"/>
    </source>
</evidence>
<dbReference type="OrthoDB" id="3168162at2759"/>
<keyword evidence="10" id="KW-0012">Acyltransferase</keyword>
<evidence type="ECO:0000256" key="4">
    <source>
        <dbReference type="ARBA" id="ARBA00008392"/>
    </source>
</evidence>
<evidence type="ECO:0000256" key="7">
    <source>
        <dbReference type="ARBA" id="ARBA00022898"/>
    </source>
</evidence>
<dbReference type="InterPro" id="IPR004839">
    <property type="entry name" value="Aminotransferase_I/II_large"/>
</dbReference>
<comment type="pathway">
    <text evidence="2">Lipid metabolism; sphingolipid metabolism.</text>
</comment>
<dbReference type="InterPro" id="IPR015421">
    <property type="entry name" value="PyrdxlP-dep_Trfase_major"/>
</dbReference>
<dbReference type="STRING" id="578461.R0M1U0"/>
<dbReference type="InterPro" id="IPR015422">
    <property type="entry name" value="PyrdxlP-dep_Trfase_small"/>
</dbReference>
<dbReference type="GO" id="GO:0004758">
    <property type="term" value="F:serine C-palmitoyltransferase activity"/>
    <property type="evidence" value="ECO:0007669"/>
    <property type="project" value="TreeGrafter"/>
</dbReference>
<evidence type="ECO:0000256" key="8">
    <source>
        <dbReference type="ARBA" id="ARBA00022919"/>
    </source>
</evidence>
<organism evidence="12 13">
    <name type="scientific">Nosema bombycis (strain CQ1 / CVCC 102059)</name>
    <name type="common">Microsporidian parasite</name>
    <name type="synonym">Pebrine of silkworm</name>
    <dbReference type="NCBI Taxonomy" id="578461"/>
    <lineage>
        <taxon>Eukaryota</taxon>
        <taxon>Fungi</taxon>
        <taxon>Fungi incertae sedis</taxon>
        <taxon>Microsporidia</taxon>
        <taxon>Nosematidae</taxon>
        <taxon>Nosema</taxon>
    </lineage>
</organism>